<evidence type="ECO:0008006" key="3">
    <source>
        <dbReference type="Google" id="ProtNLM"/>
    </source>
</evidence>
<proteinExistence type="predicted"/>
<comment type="caution">
    <text evidence="1">The sequence shown here is derived from an EMBL/GenBank/DDBJ whole genome shotgun (WGS) entry which is preliminary data.</text>
</comment>
<protein>
    <recommendedName>
        <fullName evidence="3">Spherulin 4</fullName>
    </recommendedName>
</protein>
<dbReference type="OrthoDB" id="5342184at2759"/>
<dbReference type="Pfam" id="PF12138">
    <property type="entry name" value="Spherulin4"/>
    <property type="match status" value="1"/>
</dbReference>
<organism evidence="1 2">
    <name type="scientific">Fusarium sarcochroum</name>
    <dbReference type="NCBI Taxonomy" id="1208366"/>
    <lineage>
        <taxon>Eukaryota</taxon>
        <taxon>Fungi</taxon>
        <taxon>Dikarya</taxon>
        <taxon>Ascomycota</taxon>
        <taxon>Pezizomycotina</taxon>
        <taxon>Sordariomycetes</taxon>
        <taxon>Hypocreomycetidae</taxon>
        <taxon>Hypocreales</taxon>
        <taxon>Nectriaceae</taxon>
        <taxon>Fusarium</taxon>
        <taxon>Fusarium lateritium species complex</taxon>
    </lineage>
</organism>
<dbReference type="PANTHER" id="PTHR35040">
    <property type="match status" value="1"/>
</dbReference>
<evidence type="ECO:0000313" key="2">
    <source>
        <dbReference type="Proteomes" id="UP000622797"/>
    </source>
</evidence>
<dbReference type="AlphaFoldDB" id="A0A8H4TVW1"/>
<dbReference type="EMBL" id="JABEXW010000371">
    <property type="protein sequence ID" value="KAF4965113.1"/>
    <property type="molecule type" value="Genomic_DNA"/>
</dbReference>
<dbReference type="Proteomes" id="UP000622797">
    <property type="component" value="Unassembled WGS sequence"/>
</dbReference>
<dbReference type="InterPro" id="IPR021986">
    <property type="entry name" value="Spherulin4"/>
</dbReference>
<gene>
    <name evidence="1" type="ORF">FSARC_7052</name>
</gene>
<dbReference type="PANTHER" id="PTHR35040:SF9">
    <property type="entry name" value="4-LIKE CELL SURFACE PROTEIN, PUTATIVE (AFU_ORTHOLOGUE AFUA_4G14080)-RELATED"/>
    <property type="match status" value="1"/>
</dbReference>
<keyword evidence="2" id="KW-1185">Reference proteome</keyword>
<accession>A0A8H4TVW1</accession>
<evidence type="ECO:0000313" key="1">
    <source>
        <dbReference type="EMBL" id="KAF4965113.1"/>
    </source>
</evidence>
<sequence>MQLSTSISLLVGQAISIAATGILLPLYKYPSQEVNDGAVNWKPAFDAIASDSNNQWLVVVNPWNGPGATGRPGDDDPNYITATGKLNSYANVKTVGYVRTNYGKAPLDELKANITSWSLWATYTETDIAVHGIFFDESSADFDYLNEAITFTRSAFGESVTTVCNFGTKAAAEYYDICDVVVAFESALNSAGFPPYESETTLRNNVPNGYEAQAAIILNEFTGTASDGATADQALINNYVKAIRQFGLGWFYFTSANYDTINALPATVGANARALSDI</sequence>
<reference evidence="1" key="2">
    <citation type="submission" date="2020-05" db="EMBL/GenBank/DDBJ databases">
        <authorList>
            <person name="Kim H.-S."/>
            <person name="Proctor R.H."/>
            <person name="Brown D.W."/>
        </authorList>
    </citation>
    <scope>NUCLEOTIDE SEQUENCE</scope>
    <source>
        <strain evidence="1">NRRL 20472</strain>
    </source>
</reference>
<name>A0A8H4TVW1_9HYPO</name>
<reference evidence="1" key="1">
    <citation type="journal article" date="2020" name="BMC Genomics">
        <title>Correction to: Identification and distribution of gene clusters required for synthesis of sphingolipid metabolism inhibitors in diverse species of the filamentous fungus Fusarium.</title>
        <authorList>
            <person name="Kim H.S."/>
            <person name="Lohmar J.M."/>
            <person name="Busman M."/>
            <person name="Brown D.W."/>
            <person name="Naumann T.A."/>
            <person name="Divon H.H."/>
            <person name="Lysoe E."/>
            <person name="Uhlig S."/>
            <person name="Proctor R.H."/>
        </authorList>
    </citation>
    <scope>NUCLEOTIDE SEQUENCE</scope>
    <source>
        <strain evidence="1">NRRL 20472</strain>
    </source>
</reference>